<dbReference type="SUPFAM" id="SSF56601">
    <property type="entry name" value="beta-lactamase/transpeptidase-like"/>
    <property type="match status" value="1"/>
</dbReference>
<protein>
    <recommendedName>
        <fullName evidence="1">Beta-lactamase-related domain-containing protein</fullName>
    </recommendedName>
</protein>
<accession>A0A645HWJ3</accession>
<organism evidence="2">
    <name type="scientific">bioreactor metagenome</name>
    <dbReference type="NCBI Taxonomy" id="1076179"/>
    <lineage>
        <taxon>unclassified sequences</taxon>
        <taxon>metagenomes</taxon>
        <taxon>ecological metagenomes</taxon>
    </lineage>
</organism>
<dbReference type="Pfam" id="PF00144">
    <property type="entry name" value="Beta-lactamase"/>
    <property type="match status" value="1"/>
</dbReference>
<gene>
    <name evidence="2" type="ORF">SDC9_190926</name>
</gene>
<dbReference type="AlphaFoldDB" id="A0A645HWJ3"/>
<sequence>MAARVGSRRIYSNQGYEVLGEVVTAATGDPDWTRNRLLAPLGAEGITIAGTPAWSAVGSALDLSLVLQELLQPELLSRASWEAFRSPAFPSLRGVLPGYGTQERNLWGLGPEIRDRKHPHWTGTRADPSTFGHFGVSGSFLWVDPTRAVGALFLGQERFGDWHKANWHQLNDRLIELAEAR</sequence>
<dbReference type="InterPro" id="IPR050789">
    <property type="entry name" value="Diverse_Enzym_Activities"/>
</dbReference>
<feature type="domain" description="Beta-lactamase-related" evidence="1">
    <location>
        <begin position="5"/>
        <end position="159"/>
    </location>
</feature>
<reference evidence="2" key="1">
    <citation type="submission" date="2019-08" db="EMBL/GenBank/DDBJ databases">
        <authorList>
            <person name="Kucharzyk K."/>
            <person name="Murdoch R.W."/>
            <person name="Higgins S."/>
            <person name="Loffler F."/>
        </authorList>
    </citation>
    <scope>NUCLEOTIDE SEQUENCE</scope>
</reference>
<dbReference type="InterPro" id="IPR001466">
    <property type="entry name" value="Beta-lactam-related"/>
</dbReference>
<name>A0A645HWJ3_9ZZZZ</name>
<dbReference type="PANTHER" id="PTHR43283">
    <property type="entry name" value="BETA-LACTAMASE-RELATED"/>
    <property type="match status" value="1"/>
</dbReference>
<proteinExistence type="predicted"/>
<dbReference type="EMBL" id="VSSQ01101728">
    <property type="protein sequence ID" value="MPN43367.1"/>
    <property type="molecule type" value="Genomic_DNA"/>
</dbReference>
<dbReference type="Gene3D" id="3.40.710.10">
    <property type="entry name" value="DD-peptidase/beta-lactamase superfamily"/>
    <property type="match status" value="1"/>
</dbReference>
<dbReference type="InterPro" id="IPR012338">
    <property type="entry name" value="Beta-lactam/transpept-like"/>
</dbReference>
<comment type="caution">
    <text evidence="2">The sequence shown here is derived from an EMBL/GenBank/DDBJ whole genome shotgun (WGS) entry which is preliminary data.</text>
</comment>
<evidence type="ECO:0000259" key="1">
    <source>
        <dbReference type="Pfam" id="PF00144"/>
    </source>
</evidence>
<evidence type="ECO:0000313" key="2">
    <source>
        <dbReference type="EMBL" id="MPN43367.1"/>
    </source>
</evidence>
<dbReference type="PANTHER" id="PTHR43283:SF15">
    <property type="entry name" value="CONSERVED PROTEIN"/>
    <property type="match status" value="1"/>
</dbReference>